<feature type="DNA-binding region" description="H-T-H motif" evidence="4">
    <location>
        <begin position="24"/>
        <end position="43"/>
    </location>
</feature>
<evidence type="ECO:0000259" key="5">
    <source>
        <dbReference type="PROSITE" id="PS50977"/>
    </source>
</evidence>
<evidence type="ECO:0000313" key="6">
    <source>
        <dbReference type="EMBL" id="SEK31569.1"/>
    </source>
</evidence>
<keyword evidence="3" id="KW-0804">Transcription</keyword>
<dbReference type="Proteomes" id="UP000198916">
    <property type="component" value="Unassembled WGS sequence"/>
</dbReference>
<evidence type="ECO:0000256" key="2">
    <source>
        <dbReference type="ARBA" id="ARBA00023125"/>
    </source>
</evidence>
<evidence type="ECO:0000256" key="1">
    <source>
        <dbReference type="ARBA" id="ARBA00023015"/>
    </source>
</evidence>
<dbReference type="STRING" id="332977.SAMN05421740_101521"/>
<evidence type="ECO:0000256" key="4">
    <source>
        <dbReference type="PROSITE-ProRule" id="PRU00335"/>
    </source>
</evidence>
<keyword evidence="7" id="KW-1185">Reference proteome</keyword>
<organism evidence="6 7">
    <name type="scientific">Parapedobacter koreensis</name>
    <dbReference type="NCBI Taxonomy" id="332977"/>
    <lineage>
        <taxon>Bacteria</taxon>
        <taxon>Pseudomonadati</taxon>
        <taxon>Bacteroidota</taxon>
        <taxon>Sphingobacteriia</taxon>
        <taxon>Sphingobacteriales</taxon>
        <taxon>Sphingobacteriaceae</taxon>
        <taxon>Parapedobacter</taxon>
    </lineage>
</organism>
<dbReference type="PROSITE" id="PS50977">
    <property type="entry name" value="HTH_TETR_2"/>
    <property type="match status" value="1"/>
</dbReference>
<dbReference type="RefSeq" id="WP_090602518.1">
    <property type="nucleotide sequence ID" value="NZ_FNZR01000001.1"/>
</dbReference>
<dbReference type="InterPro" id="IPR001647">
    <property type="entry name" value="HTH_TetR"/>
</dbReference>
<dbReference type="PANTHER" id="PTHR30055">
    <property type="entry name" value="HTH-TYPE TRANSCRIPTIONAL REGULATOR RUTR"/>
    <property type="match status" value="1"/>
</dbReference>
<accession>A0A1H7G060</accession>
<dbReference type="InterPro" id="IPR050109">
    <property type="entry name" value="HTH-type_TetR-like_transc_reg"/>
</dbReference>
<keyword evidence="1" id="KW-0805">Transcription regulation</keyword>
<dbReference type="GO" id="GO:0000976">
    <property type="term" value="F:transcription cis-regulatory region binding"/>
    <property type="evidence" value="ECO:0007669"/>
    <property type="project" value="TreeGrafter"/>
</dbReference>
<dbReference type="AlphaFoldDB" id="A0A1H7G060"/>
<dbReference type="GO" id="GO:0003700">
    <property type="term" value="F:DNA-binding transcription factor activity"/>
    <property type="evidence" value="ECO:0007669"/>
    <property type="project" value="TreeGrafter"/>
</dbReference>
<dbReference type="OrthoDB" id="9795011at2"/>
<dbReference type="Gene3D" id="1.10.357.10">
    <property type="entry name" value="Tetracycline Repressor, domain 2"/>
    <property type="match status" value="1"/>
</dbReference>
<keyword evidence="2 4" id="KW-0238">DNA-binding</keyword>
<protein>
    <submittedName>
        <fullName evidence="6">Transcriptional regulator, TetR family</fullName>
    </submittedName>
</protein>
<dbReference type="PANTHER" id="PTHR30055:SF234">
    <property type="entry name" value="HTH-TYPE TRANSCRIPTIONAL REGULATOR BETI"/>
    <property type="match status" value="1"/>
</dbReference>
<dbReference type="EMBL" id="FNZR01000001">
    <property type="protein sequence ID" value="SEK31569.1"/>
    <property type="molecule type" value="Genomic_DNA"/>
</dbReference>
<name>A0A1H7G060_9SPHI</name>
<dbReference type="SUPFAM" id="SSF46689">
    <property type="entry name" value="Homeodomain-like"/>
    <property type="match status" value="1"/>
</dbReference>
<evidence type="ECO:0000256" key="3">
    <source>
        <dbReference type="ARBA" id="ARBA00023163"/>
    </source>
</evidence>
<sequence length="185" mass="20921">MIQDTKQRIVDTAIAVFNDDQSAPLEKVAEKALVTRRTLHRYFKDRSELLTACSKDIRKRCSEAMAAALDNPGDSLSRLEQLLYAAIDCGAKYAFFHKLHNSDTHDHHSTNDDCAAYEAMYRRFLQFVVHLQDQAIVSKHVTAEWVYCFFSGVVNTAVKADHAGAVAKMNQKQFAWFSFSRGIGI</sequence>
<feature type="domain" description="HTH tetR-type" evidence="5">
    <location>
        <begin position="3"/>
        <end position="61"/>
    </location>
</feature>
<reference evidence="7" key="1">
    <citation type="submission" date="2016-10" db="EMBL/GenBank/DDBJ databases">
        <authorList>
            <person name="Varghese N."/>
            <person name="Submissions S."/>
        </authorList>
    </citation>
    <scope>NUCLEOTIDE SEQUENCE [LARGE SCALE GENOMIC DNA]</scope>
    <source>
        <strain evidence="7">Jip14</strain>
    </source>
</reference>
<evidence type="ECO:0000313" key="7">
    <source>
        <dbReference type="Proteomes" id="UP000198916"/>
    </source>
</evidence>
<dbReference type="InterPro" id="IPR009057">
    <property type="entry name" value="Homeodomain-like_sf"/>
</dbReference>
<proteinExistence type="predicted"/>
<gene>
    <name evidence="6" type="ORF">SAMN05421740_101521</name>
</gene>